<dbReference type="FunFam" id="3.30.70.1430:FF:000001">
    <property type="entry name" value="Efflux pump membrane transporter"/>
    <property type="match status" value="1"/>
</dbReference>
<keyword evidence="2" id="KW-0813">Transport</keyword>
<sequence length="1095" mass="116344">MNFSAPFIARPVATTLLTLGLAAAGLLAYFHLPVSPLPQVDFPTISVQASMAGASPDAMAADVASPLERHLGQIADVTEMTSRSSTGTTNIVLQFGLDRDIDGAARDVQAAINAARADLPSDLHSNPRYPKYNPADAPIMILALTSRTLTPGQLYDTAATVLQQKLSQVEGVGNVDLGGSSLPAVRIELNPGALFNYGIGLEDVRAAIASANAHSPKGDIEDGAQRYQLYTNDQASHAVDYRDLVIAWRNGAAVRLRDLADVEDSVEDVRNLGLANGVPAVLLVLYREPNANIIDTVDRVRAVIPQLEASIPADAHLSVSSDSSTTIRASLSDTGMTLALAIVLVVLVVFCFLRDWRAALIPTVAVPFSLLGTFGAMYLLGYTLDNLSLMALTIATGFVVDDAIVVLENIMRHIEDGMPRRQAALLGASEVSFTVLSMSVSLIAVFLPILLMGGILGRLFQEFAVTLSLAILISLVLSLTTTPMMCAHFLRLPAKRRSLLARLGESAFERLRRGYGRSLAWALDNAAIVLVILFCAIALNVYLYVVVPKGFFPQEDTGELVGGIRADQSISFQLMRQKLTELQSIVQSDPAVANVVGFIGGRQTNSGFVYVTLKPQAERASLQAVVTHLRAALQKVPGAQLFLFPRQEIRVGARQSLATYQYSLQADSIAELDAWAPKLLDALKQAPELADVNSDRDEAGLETNLSIDRESAARLGVSTSAIDNTLYDAFGQRQVSTIFNPLNQYEVVMELAPRYLQDPSALSRIYVSTSGAAASGTQRTNALAGTVTAAANTPPSAASLAASASVRNQAINAIAAIGHSSASSGAAVSTAQEHMVPLSAFSHYAPATMPLSISHQGHFVTTTISFNLAEGASLGDATAAIDRAMATLKMPESIHGALAGTALAFRSALTNELLLVAAALATIYIVLGMLYESYIHPITILSTLPSAGLGALFALELTGMDFSVMSLIGIILLIGIVKKNAIMMIDVALQTERKEGAAPREAIYRACLTRFRPIMMTTFAALLGALPLALEIGTGAEIRQPLGIAIVGGLIVAQMLTLYTTPVVYLCLDRLRLSAARRAAPAALHEQLGFTPTRT</sequence>
<keyword evidence="3" id="KW-1003">Cell membrane</keyword>
<feature type="transmembrane region" description="Helical" evidence="8">
    <location>
        <begin position="519"/>
        <end position="545"/>
    </location>
</feature>
<feature type="transmembrane region" description="Helical" evidence="8">
    <location>
        <begin position="463"/>
        <end position="490"/>
    </location>
</feature>
<dbReference type="AlphaFoldDB" id="A0A3A5KZL3"/>
<organism evidence="9 10">
    <name type="scientific">Mesorhizobium waimense</name>
    <dbReference type="NCBI Taxonomy" id="1300307"/>
    <lineage>
        <taxon>Bacteria</taxon>
        <taxon>Pseudomonadati</taxon>
        <taxon>Pseudomonadota</taxon>
        <taxon>Alphaproteobacteria</taxon>
        <taxon>Hyphomicrobiales</taxon>
        <taxon>Phyllobacteriaceae</taxon>
        <taxon>Mesorhizobium</taxon>
    </lineage>
</organism>
<evidence type="ECO:0000256" key="4">
    <source>
        <dbReference type="ARBA" id="ARBA00022519"/>
    </source>
</evidence>
<keyword evidence="10" id="KW-1185">Reference proteome</keyword>
<keyword evidence="6 8" id="KW-1133">Transmembrane helix</keyword>
<evidence type="ECO:0000256" key="5">
    <source>
        <dbReference type="ARBA" id="ARBA00022692"/>
    </source>
</evidence>
<dbReference type="SUPFAM" id="SSF82714">
    <property type="entry name" value="Multidrug efflux transporter AcrB TolC docking domain, DN and DC subdomains"/>
    <property type="match status" value="2"/>
</dbReference>
<dbReference type="FunFam" id="1.20.1640.10:FF:000001">
    <property type="entry name" value="Efflux pump membrane transporter"/>
    <property type="match status" value="1"/>
</dbReference>
<feature type="transmembrane region" description="Helical" evidence="8">
    <location>
        <begin position="1042"/>
        <end position="1068"/>
    </location>
</feature>
<dbReference type="PRINTS" id="PR00702">
    <property type="entry name" value="ACRIFLAVINRP"/>
</dbReference>
<comment type="caution">
    <text evidence="9">The sequence shown here is derived from an EMBL/GenBank/DDBJ whole genome shotgun (WGS) entry which is preliminary data.</text>
</comment>
<dbReference type="Gene3D" id="3.30.70.1320">
    <property type="entry name" value="Multidrug efflux transporter AcrB pore domain like"/>
    <property type="match status" value="1"/>
</dbReference>
<evidence type="ECO:0000256" key="3">
    <source>
        <dbReference type="ARBA" id="ARBA00022475"/>
    </source>
</evidence>
<evidence type="ECO:0000256" key="2">
    <source>
        <dbReference type="ARBA" id="ARBA00022448"/>
    </source>
</evidence>
<dbReference type="SUPFAM" id="SSF82866">
    <property type="entry name" value="Multidrug efflux transporter AcrB transmembrane domain"/>
    <property type="match status" value="2"/>
</dbReference>
<feature type="transmembrane region" description="Helical" evidence="8">
    <location>
        <begin position="1010"/>
        <end position="1030"/>
    </location>
</feature>
<evidence type="ECO:0000256" key="6">
    <source>
        <dbReference type="ARBA" id="ARBA00022989"/>
    </source>
</evidence>
<dbReference type="Gene3D" id="3.30.2090.10">
    <property type="entry name" value="Multidrug efflux transporter AcrB TolC docking domain, DN and DC subdomains"/>
    <property type="match status" value="3"/>
</dbReference>
<keyword evidence="5 8" id="KW-0812">Transmembrane</keyword>
<accession>A0A3A5KZL3</accession>
<evidence type="ECO:0000256" key="8">
    <source>
        <dbReference type="SAM" id="Phobius"/>
    </source>
</evidence>
<dbReference type="PANTHER" id="PTHR32063">
    <property type="match status" value="1"/>
</dbReference>
<feature type="transmembrane region" description="Helical" evidence="8">
    <location>
        <begin position="431"/>
        <end position="457"/>
    </location>
</feature>
<protein>
    <submittedName>
        <fullName evidence="9">Nodulation protein</fullName>
    </submittedName>
</protein>
<feature type="transmembrane region" description="Helical" evidence="8">
    <location>
        <begin position="360"/>
        <end position="381"/>
    </location>
</feature>
<name>A0A3A5KZL3_9HYPH</name>
<dbReference type="RefSeq" id="WP_120014028.1">
    <property type="nucleotide sequence ID" value="NZ_QZWZ01000006.1"/>
</dbReference>
<dbReference type="EMBL" id="QZWZ01000006">
    <property type="protein sequence ID" value="RJT40384.1"/>
    <property type="molecule type" value="Genomic_DNA"/>
</dbReference>
<keyword evidence="7 8" id="KW-0472">Membrane</keyword>
<dbReference type="Proteomes" id="UP000272706">
    <property type="component" value="Unassembled WGS sequence"/>
</dbReference>
<evidence type="ECO:0000313" key="10">
    <source>
        <dbReference type="Proteomes" id="UP000272706"/>
    </source>
</evidence>
<dbReference type="SUPFAM" id="SSF82693">
    <property type="entry name" value="Multidrug efflux transporter AcrB pore domain, PN1, PN2, PC1 and PC2 subdomains"/>
    <property type="match status" value="3"/>
</dbReference>
<dbReference type="PANTHER" id="PTHR32063:SF34">
    <property type="entry name" value="MULTIDRUG RESISTANCE PROTEIN MDTC"/>
    <property type="match status" value="1"/>
</dbReference>
<evidence type="ECO:0000256" key="1">
    <source>
        <dbReference type="ARBA" id="ARBA00004429"/>
    </source>
</evidence>
<dbReference type="GO" id="GO:0005886">
    <property type="term" value="C:plasma membrane"/>
    <property type="evidence" value="ECO:0007669"/>
    <property type="project" value="UniProtKB-SubCell"/>
</dbReference>
<dbReference type="Gene3D" id="3.30.70.1430">
    <property type="entry name" value="Multidrug efflux transporter AcrB pore domain"/>
    <property type="match status" value="2"/>
</dbReference>
<keyword evidence="4" id="KW-0997">Cell inner membrane</keyword>
<gene>
    <name evidence="9" type="ORF">D3227_10445</name>
</gene>
<evidence type="ECO:0000256" key="7">
    <source>
        <dbReference type="ARBA" id="ARBA00023136"/>
    </source>
</evidence>
<dbReference type="InterPro" id="IPR001036">
    <property type="entry name" value="Acrflvin-R"/>
</dbReference>
<dbReference type="Pfam" id="PF00873">
    <property type="entry name" value="ACR_tran"/>
    <property type="match status" value="2"/>
</dbReference>
<dbReference type="Gene3D" id="1.20.1640.10">
    <property type="entry name" value="Multidrug efflux transporter AcrB transmembrane domain"/>
    <property type="match status" value="3"/>
</dbReference>
<feature type="transmembrane region" description="Helical" evidence="8">
    <location>
        <begin position="913"/>
        <end position="931"/>
    </location>
</feature>
<dbReference type="GO" id="GO:0042910">
    <property type="term" value="F:xenobiotic transmembrane transporter activity"/>
    <property type="evidence" value="ECO:0007669"/>
    <property type="project" value="TreeGrafter"/>
</dbReference>
<dbReference type="Gene3D" id="3.30.70.1440">
    <property type="entry name" value="Multidrug efflux transporter AcrB pore domain"/>
    <property type="match status" value="2"/>
</dbReference>
<reference evidence="9 10" key="1">
    <citation type="submission" date="2018-09" db="EMBL/GenBank/DDBJ databases">
        <title>Mesorhizobium carmichaelinearum sp. nov. isolated from Carmichaelinea spp. root nodules in New Zealand.</title>
        <authorList>
            <person name="De Meyer S.E."/>
        </authorList>
    </citation>
    <scope>NUCLEOTIDE SEQUENCE [LARGE SCALE GENOMIC DNA]</scope>
    <source>
        <strain evidence="9 10">ICMP19557</strain>
    </source>
</reference>
<proteinExistence type="predicted"/>
<comment type="subcellular location">
    <subcellularLocation>
        <location evidence="1">Cell inner membrane</location>
        <topology evidence="1">Multi-pass membrane protein</topology>
    </subcellularLocation>
</comment>
<feature type="transmembrane region" description="Helical" evidence="8">
    <location>
        <begin position="335"/>
        <end position="353"/>
    </location>
</feature>
<evidence type="ECO:0000313" key="9">
    <source>
        <dbReference type="EMBL" id="RJT40384.1"/>
    </source>
</evidence>
<dbReference type="OrthoDB" id="9807350at2"/>
<dbReference type="InterPro" id="IPR027463">
    <property type="entry name" value="AcrB_DN_DC_subdom"/>
</dbReference>